<dbReference type="InterPro" id="IPR036465">
    <property type="entry name" value="vWFA_dom_sf"/>
</dbReference>
<dbReference type="AlphaFoldDB" id="A0A124FK42"/>
<feature type="domain" description="VWFA" evidence="1">
    <location>
        <begin position="406"/>
        <end position="573"/>
    </location>
</feature>
<sequence length="582" mass="65428">MICMSSQRSLLEKLTKEQLQDLGSQIAASLAQKQGCRIGESAVASHFVHNVNPLRPGEIRICINRDAGQSLAQLETPGQVIHLDVFHEPAPVKIKPLIAALAPTMRSYLLLLQVRPGNIEPHLRLLYESLFIQTGTGKGNLLDLLRSREEHSQKQESDSNGQKRNHVHILLTALPPKDCALIPCLVDAVETEIARQGIEIRKVEGIVHVEKMGQQPLPGSFLGLHPEEHRFWNLAMALSDILNGPDDVIDFLQVFSGPFKRKKSLSLIRNRNGNLRTLILSMAEAGLIKRGWFADTLTREGKELLDFVIRHRHELESQLRRMLRTVPVPQGRYRSVRNTHLKSKQKHYSYISKTTSLMKDTWLGSIAVPETMIQAAKNKILKQRPHLRITREDIKVHEREITQPVDICLLIDGSASMAGPKMKAVRRLAEHLLLATRDKIAIVLFQGRQARVAVPFTRNYTRLKAGLKSMQPQGLTPLADGLTTALSIIKNRHVRNPLLVLITDGIPTCGKWSNNARDDALKAAEMLKGTRAKLICIGVASNQEFLEELAQRSEGNVYILDSLEEHATLIEIVHRERKPYSR</sequence>
<dbReference type="InterPro" id="IPR052989">
    <property type="entry name" value="Mg-chelatase_DI-like"/>
</dbReference>
<evidence type="ECO:0000313" key="3">
    <source>
        <dbReference type="Proteomes" id="UP000053326"/>
    </source>
</evidence>
<dbReference type="Proteomes" id="UP000053326">
    <property type="component" value="Unassembled WGS sequence"/>
</dbReference>
<name>A0A124FK42_9THEO</name>
<dbReference type="Gene3D" id="3.40.50.410">
    <property type="entry name" value="von Willebrand factor, type A domain"/>
    <property type="match status" value="1"/>
</dbReference>
<accession>A0A124FK42</accession>
<comment type="caution">
    <text evidence="2">The sequence shown here is derived from an EMBL/GenBank/DDBJ whole genome shotgun (WGS) entry which is preliminary data.</text>
</comment>
<dbReference type="PANTHER" id="PTHR35023:SF1">
    <property type="entry name" value="MG-PROTOPORPHYRIN IX CHELATASE"/>
    <property type="match status" value="1"/>
</dbReference>
<evidence type="ECO:0000259" key="1">
    <source>
        <dbReference type="PROSITE" id="PS50234"/>
    </source>
</evidence>
<gene>
    <name evidence="2" type="ORF">XD66_1253</name>
</gene>
<dbReference type="SMART" id="SM00327">
    <property type="entry name" value="VWA"/>
    <property type="match status" value="1"/>
</dbReference>
<dbReference type="PANTHER" id="PTHR35023">
    <property type="entry name" value="CHELATASE-RELATED"/>
    <property type="match status" value="1"/>
</dbReference>
<dbReference type="Pfam" id="PF00092">
    <property type="entry name" value="VWA"/>
    <property type="match status" value="1"/>
</dbReference>
<dbReference type="SUPFAM" id="SSF53300">
    <property type="entry name" value="vWA-like"/>
    <property type="match status" value="1"/>
</dbReference>
<organism evidence="2 3">
    <name type="scientific">Thermacetogenium phaeum</name>
    <dbReference type="NCBI Taxonomy" id="85874"/>
    <lineage>
        <taxon>Bacteria</taxon>
        <taxon>Bacillati</taxon>
        <taxon>Bacillota</taxon>
        <taxon>Clostridia</taxon>
        <taxon>Thermoanaerobacterales</taxon>
        <taxon>Thermoanaerobacteraceae</taxon>
        <taxon>Thermacetogenium</taxon>
    </lineage>
</organism>
<dbReference type="EMBL" id="LGFO01000180">
    <property type="protein sequence ID" value="KUK36039.1"/>
    <property type="molecule type" value="Genomic_DNA"/>
</dbReference>
<dbReference type="PROSITE" id="PS50234">
    <property type="entry name" value="VWFA"/>
    <property type="match status" value="1"/>
</dbReference>
<evidence type="ECO:0000313" key="2">
    <source>
        <dbReference type="EMBL" id="KUK36039.1"/>
    </source>
</evidence>
<dbReference type="InterPro" id="IPR002035">
    <property type="entry name" value="VWF_A"/>
</dbReference>
<reference evidence="3" key="1">
    <citation type="journal article" date="2015" name="MBio">
        <title>Genome-Resolved Metagenomic Analysis Reveals Roles for Candidate Phyla and Other Microbial Community Members in Biogeochemical Transformations in Oil Reservoirs.</title>
        <authorList>
            <person name="Hu P."/>
            <person name="Tom L."/>
            <person name="Singh A."/>
            <person name="Thomas B.C."/>
            <person name="Baker B.J."/>
            <person name="Piceno Y.M."/>
            <person name="Andersen G.L."/>
            <person name="Banfield J.F."/>
        </authorList>
    </citation>
    <scope>NUCLEOTIDE SEQUENCE [LARGE SCALE GENOMIC DNA]</scope>
</reference>
<proteinExistence type="predicted"/>
<protein>
    <submittedName>
        <fullName evidence="2">Magnesium chelatase 67 kDa subunit BchD</fullName>
    </submittedName>
</protein>